<feature type="region of interest" description="Disordered" evidence="4">
    <location>
        <begin position="59"/>
        <end position="78"/>
    </location>
</feature>
<dbReference type="Proteomes" id="UP001371305">
    <property type="component" value="Unassembled WGS sequence"/>
</dbReference>
<dbReference type="InterPro" id="IPR006104">
    <property type="entry name" value="Glyco_hydro_2_N"/>
</dbReference>
<dbReference type="Gene3D" id="3.20.20.80">
    <property type="entry name" value="Glycosidases"/>
    <property type="match status" value="1"/>
</dbReference>
<dbReference type="Gene3D" id="2.60.40.10">
    <property type="entry name" value="Immunoglobulins"/>
    <property type="match status" value="1"/>
</dbReference>
<keyword evidence="5" id="KW-0732">Signal</keyword>
<dbReference type="Pfam" id="PF02837">
    <property type="entry name" value="Glyco_hydro_2_N"/>
    <property type="match status" value="1"/>
</dbReference>
<evidence type="ECO:0000259" key="7">
    <source>
        <dbReference type="Pfam" id="PF02836"/>
    </source>
</evidence>
<feature type="signal peptide" evidence="5">
    <location>
        <begin position="1"/>
        <end position="29"/>
    </location>
</feature>
<evidence type="ECO:0000313" key="10">
    <source>
        <dbReference type="Proteomes" id="UP001371305"/>
    </source>
</evidence>
<organism evidence="9 10">
    <name type="scientific">Luteolibacter soli</name>
    <dbReference type="NCBI Taxonomy" id="3135280"/>
    <lineage>
        <taxon>Bacteria</taxon>
        <taxon>Pseudomonadati</taxon>
        <taxon>Verrucomicrobiota</taxon>
        <taxon>Verrucomicrobiia</taxon>
        <taxon>Verrucomicrobiales</taxon>
        <taxon>Verrucomicrobiaceae</taxon>
        <taxon>Luteolibacter</taxon>
    </lineage>
</organism>
<dbReference type="InterPro" id="IPR036156">
    <property type="entry name" value="Beta-gal/glucu_dom_sf"/>
</dbReference>
<dbReference type="InterPro" id="IPR051913">
    <property type="entry name" value="GH2_Domain-Containing"/>
</dbReference>
<comment type="caution">
    <text evidence="9">The sequence shown here is derived from an EMBL/GenBank/DDBJ whole genome shotgun (WGS) entry which is preliminary data.</text>
</comment>
<dbReference type="RefSeq" id="WP_341405727.1">
    <property type="nucleotide sequence ID" value="NZ_JBBUKT010000006.1"/>
</dbReference>
<evidence type="ECO:0000256" key="4">
    <source>
        <dbReference type="SAM" id="MobiDB-lite"/>
    </source>
</evidence>
<dbReference type="SUPFAM" id="SSF49785">
    <property type="entry name" value="Galactose-binding domain-like"/>
    <property type="match status" value="2"/>
</dbReference>
<feature type="domain" description="Glycoside hydrolase family 2 catalytic" evidence="7">
    <location>
        <begin position="509"/>
        <end position="634"/>
    </location>
</feature>
<feature type="domain" description="Glycoside hydrolase family 2 immunoglobulin-like beta-sandwich" evidence="6">
    <location>
        <begin position="374"/>
        <end position="466"/>
    </location>
</feature>
<protein>
    <submittedName>
        <fullName evidence="9">Sugar-binding domain-containing protein</fullName>
    </submittedName>
</protein>
<dbReference type="SUPFAM" id="SSF51445">
    <property type="entry name" value="(Trans)glycosidases"/>
    <property type="match status" value="1"/>
</dbReference>
<evidence type="ECO:0000256" key="2">
    <source>
        <dbReference type="ARBA" id="ARBA00022801"/>
    </source>
</evidence>
<name>A0ABU9AWN9_9BACT</name>
<gene>
    <name evidence="9" type="ORF">WKV53_15740</name>
</gene>
<comment type="similarity">
    <text evidence="1">Belongs to the glycosyl hydrolase 2 family.</text>
</comment>
<dbReference type="InterPro" id="IPR013783">
    <property type="entry name" value="Ig-like_fold"/>
</dbReference>
<keyword evidence="10" id="KW-1185">Reference proteome</keyword>
<dbReference type="Pfam" id="PF00703">
    <property type="entry name" value="Glyco_hydro_2"/>
    <property type="match status" value="1"/>
</dbReference>
<accession>A0ABU9AWN9</accession>
<dbReference type="InterPro" id="IPR006103">
    <property type="entry name" value="Glyco_hydro_2_cat"/>
</dbReference>
<dbReference type="Pfam" id="PF02836">
    <property type="entry name" value="Glyco_hydro_2_C"/>
    <property type="match status" value="1"/>
</dbReference>
<keyword evidence="3" id="KW-0326">Glycosidase</keyword>
<dbReference type="PANTHER" id="PTHR42732:SF2">
    <property type="entry name" value="BETA-MANNOSIDASE"/>
    <property type="match status" value="1"/>
</dbReference>
<dbReference type="PANTHER" id="PTHR42732">
    <property type="entry name" value="BETA-GALACTOSIDASE"/>
    <property type="match status" value="1"/>
</dbReference>
<evidence type="ECO:0000259" key="8">
    <source>
        <dbReference type="Pfam" id="PF02837"/>
    </source>
</evidence>
<evidence type="ECO:0000256" key="1">
    <source>
        <dbReference type="ARBA" id="ARBA00007401"/>
    </source>
</evidence>
<dbReference type="InterPro" id="IPR008979">
    <property type="entry name" value="Galactose-bd-like_sf"/>
</dbReference>
<reference evidence="9 10" key="1">
    <citation type="submission" date="2024-04" db="EMBL/GenBank/DDBJ databases">
        <title>Luteolibacter sp. isolated from soil.</title>
        <authorList>
            <person name="An J."/>
        </authorList>
    </citation>
    <scope>NUCLEOTIDE SEQUENCE [LARGE SCALE GENOMIC DNA]</scope>
    <source>
        <strain evidence="9 10">Y139</strain>
    </source>
</reference>
<evidence type="ECO:0000313" key="9">
    <source>
        <dbReference type="EMBL" id="MEK7951968.1"/>
    </source>
</evidence>
<feature type="domain" description="Glycosyl hydrolases family 2 sugar binding" evidence="8">
    <location>
        <begin position="220"/>
        <end position="354"/>
    </location>
</feature>
<feature type="chain" id="PRO_5045098500" evidence="5">
    <location>
        <begin position="30"/>
        <end position="764"/>
    </location>
</feature>
<dbReference type="EMBL" id="JBBUKT010000006">
    <property type="protein sequence ID" value="MEK7951968.1"/>
    <property type="molecule type" value="Genomic_DNA"/>
</dbReference>
<dbReference type="InterPro" id="IPR006102">
    <property type="entry name" value="Ig-like_GH2"/>
</dbReference>
<evidence type="ECO:0000256" key="5">
    <source>
        <dbReference type="SAM" id="SignalP"/>
    </source>
</evidence>
<evidence type="ECO:0000256" key="3">
    <source>
        <dbReference type="ARBA" id="ARBA00023295"/>
    </source>
</evidence>
<dbReference type="SUPFAM" id="SSF49303">
    <property type="entry name" value="beta-Galactosidase/glucuronidase domain"/>
    <property type="match status" value="1"/>
</dbReference>
<proteinExistence type="inferred from homology"/>
<sequence length="764" mass="85475">MNDTQAKTRTRRGLAGCLGLLALAATAQAQQAPAAPQWKYTTDKPADGWEAPGFDDASWKSGPGGFGGKGDKRAPGGIVNTEWTTNDIWLRRTFELKEMPGHPALFIHHDDDAEVFLNGKQVANFTGYSQSYKIVPLELSARDTLKAGANLLTVHCHQGSGGQFIDAHVIDTDNLPDQRELLGSDGAVHSDLITTWGEKVTPENAWREYPRPQLQREQWKNLNGQWDYAITTQEAGVPSKWAGKILVPFAIESKLSGVRRMLQPYEALWYRRPLDLAKQAGKRTVLHFEAVDYRAKVWVNDKEVGSHVGGNLPFSFDITDALKDGGNTLTVRVEDATGGAQLRGKQVLNPGGIFYTRNSGIWQTVWAEEVAERRIDDLVITTDIATGEIKIEPKLAGGDAAGATLQAHALDGGKVVAEAKGGTIVLKIPDAKLWSPQSPHLYDLKVSLLGEGDKVVDQVTSYTGIRKVGRAKDKDGNWRFTLNDKPIFHWGPLDQGWWPDGLLNPPADDAMVFEIQWLKDAGFNMIRKHIKVEPRRYYYHCDQIGMLVWQDQVSGGESPPWTRFDANPKDAEWKDEDHKQWLNEFDSMISLLDHFPSIVVWTPFNEAWGQHRTMEVGEWAVKRDPSRIINIASGGNFWPVGDVADLHHYPDPGYPTEDARYKDFIKVVGEFGGHGWPVKDHLWNVSKENWGYGGLPTSIEEYHNRYVKSIQVLTELKRKGVSAGVYTQTTDVEEEINGLMSYDRKVIKIPAAELKKIHKPLIDE</sequence>
<dbReference type="Gene3D" id="2.60.120.260">
    <property type="entry name" value="Galactose-binding domain-like"/>
    <property type="match status" value="2"/>
</dbReference>
<dbReference type="InterPro" id="IPR017853">
    <property type="entry name" value="GH"/>
</dbReference>
<evidence type="ECO:0000259" key="6">
    <source>
        <dbReference type="Pfam" id="PF00703"/>
    </source>
</evidence>
<keyword evidence="2" id="KW-0378">Hydrolase</keyword>